<evidence type="ECO:0000313" key="3">
    <source>
        <dbReference type="EMBL" id="KAK3011051.1"/>
    </source>
</evidence>
<evidence type="ECO:0000256" key="2">
    <source>
        <dbReference type="SAM" id="MobiDB-lite"/>
    </source>
</evidence>
<keyword evidence="4" id="KW-1185">Reference proteome</keyword>
<name>A0AA88VL94_9ASTE</name>
<keyword evidence="1" id="KW-0175">Coiled coil</keyword>
<protein>
    <submittedName>
        <fullName evidence="3">Uncharacterized protein</fullName>
    </submittedName>
</protein>
<sequence length="148" mass="17112">MCERVVQVIPGLLRRTNGNVEEVRSLMVQIEGKQEQLVTYEKKLRSYRRKENILWKLPFPEMNSSIPSNPMLVANIVSSFNFGIMNVNLERQLWLNLAVPEVGDGVPVLRICNEQVKQQQQQPVKKSRRGPSNGGDGNEDQRRRRKKE</sequence>
<organism evidence="3 4">
    <name type="scientific">Escallonia herrerae</name>
    <dbReference type="NCBI Taxonomy" id="1293975"/>
    <lineage>
        <taxon>Eukaryota</taxon>
        <taxon>Viridiplantae</taxon>
        <taxon>Streptophyta</taxon>
        <taxon>Embryophyta</taxon>
        <taxon>Tracheophyta</taxon>
        <taxon>Spermatophyta</taxon>
        <taxon>Magnoliopsida</taxon>
        <taxon>eudicotyledons</taxon>
        <taxon>Gunneridae</taxon>
        <taxon>Pentapetalae</taxon>
        <taxon>asterids</taxon>
        <taxon>campanulids</taxon>
        <taxon>Escalloniales</taxon>
        <taxon>Escalloniaceae</taxon>
        <taxon>Escallonia</taxon>
    </lineage>
</organism>
<proteinExistence type="predicted"/>
<reference evidence="3" key="1">
    <citation type="submission" date="2022-12" db="EMBL/GenBank/DDBJ databases">
        <title>Draft genome assemblies for two species of Escallonia (Escalloniales).</title>
        <authorList>
            <person name="Chanderbali A."/>
            <person name="Dervinis C."/>
            <person name="Anghel I."/>
            <person name="Soltis D."/>
            <person name="Soltis P."/>
            <person name="Zapata F."/>
        </authorList>
    </citation>
    <scope>NUCLEOTIDE SEQUENCE</scope>
    <source>
        <strain evidence="3">UCBG64.0493</strain>
        <tissue evidence="3">Leaf</tissue>
    </source>
</reference>
<dbReference type="AlphaFoldDB" id="A0AA88VL94"/>
<dbReference type="EMBL" id="JAVXUP010001488">
    <property type="protein sequence ID" value="KAK3011051.1"/>
    <property type="molecule type" value="Genomic_DNA"/>
</dbReference>
<feature type="coiled-coil region" evidence="1">
    <location>
        <begin position="23"/>
        <end position="50"/>
    </location>
</feature>
<accession>A0AA88VL94</accession>
<gene>
    <name evidence="3" type="ORF">RJ639_012281</name>
</gene>
<evidence type="ECO:0000256" key="1">
    <source>
        <dbReference type="SAM" id="Coils"/>
    </source>
</evidence>
<dbReference type="Proteomes" id="UP001188597">
    <property type="component" value="Unassembled WGS sequence"/>
</dbReference>
<comment type="caution">
    <text evidence="3">The sequence shown here is derived from an EMBL/GenBank/DDBJ whole genome shotgun (WGS) entry which is preliminary data.</text>
</comment>
<feature type="region of interest" description="Disordered" evidence="2">
    <location>
        <begin position="117"/>
        <end position="148"/>
    </location>
</feature>
<evidence type="ECO:0000313" key="4">
    <source>
        <dbReference type="Proteomes" id="UP001188597"/>
    </source>
</evidence>